<name>A0AAV3U4R8_9ALTE</name>
<sequence>MSDPKNTDPKSDNTELTNNGEATPESETVPTLESQADAGDQSKDVPILSNTVDAEPEPEPTPEPQPTQQEPQPAPAAAPLKVKKSKLWIPVFFNFLLTLALIGGIAYGVWMLFPQMKQQWQQQQQALAAVEKQQAAEKTSLAESADAINDQMAGVRQASDESLAQAQQLAEEMKAELRSITERLNAHNQRLLSLSNTSREDWMLAEANYLLRLASQRLLVDRQATSALGLMEAVDDILQELAMPDLFSVRQALARDLGAVRLAAEVDREGIYLRLDGLIHNMEQLPLYQNPLSDSPTVEMVEPESVDAGEQASETAEPEIGTWPWAQQYLDAAGDRLSQYFVLKRHDQPQSALIAPTQESYLRQNVRLSLESAQVAMLREQNEIYAASLGQAVDLVQRYFPETPASKALIEELTGLQERPIAVDLPHIDNSIEQLEAYIERLHQLAGSGEEP</sequence>
<dbReference type="EMBL" id="BAABLX010000028">
    <property type="protein sequence ID" value="GAA4948723.1"/>
    <property type="molecule type" value="Genomic_DNA"/>
</dbReference>
<dbReference type="PANTHER" id="PTHR38043">
    <property type="entry name" value="PROTEIN HEMX"/>
    <property type="match status" value="1"/>
</dbReference>
<dbReference type="AlphaFoldDB" id="A0AAV3U4R8"/>
<comment type="caution">
    <text evidence="4">The sequence shown here is derived from an EMBL/GenBank/DDBJ whole genome shotgun (WGS) entry which is preliminary data.</text>
</comment>
<feature type="compositionally biased region" description="Low complexity" evidence="2">
    <location>
        <begin position="66"/>
        <end position="78"/>
    </location>
</feature>
<evidence type="ECO:0000256" key="3">
    <source>
        <dbReference type="SAM" id="Phobius"/>
    </source>
</evidence>
<keyword evidence="3" id="KW-0472">Membrane</keyword>
<keyword evidence="1" id="KW-0175">Coiled coil</keyword>
<keyword evidence="3" id="KW-0812">Transmembrane</keyword>
<evidence type="ECO:0000313" key="5">
    <source>
        <dbReference type="Proteomes" id="UP001409585"/>
    </source>
</evidence>
<proteinExistence type="predicted"/>
<evidence type="ECO:0000313" key="4">
    <source>
        <dbReference type="EMBL" id="GAA4948723.1"/>
    </source>
</evidence>
<evidence type="ECO:0000256" key="1">
    <source>
        <dbReference type="SAM" id="Coils"/>
    </source>
</evidence>
<feature type="transmembrane region" description="Helical" evidence="3">
    <location>
        <begin position="91"/>
        <end position="113"/>
    </location>
</feature>
<feature type="coiled-coil region" evidence="1">
    <location>
        <begin position="156"/>
        <end position="190"/>
    </location>
</feature>
<accession>A0AAV3U4R8</accession>
<evidence type="ECO:0008006" key="6">
    <source>
        <dbReference type="Google" id="ProtNLM"/>
    </source>
</evidence>
<reference evidence="5" key="1">
    <citation type="journal article" date="2019" name="Int. J. Syst. Evol. Microbiol.">
        <title>The Global Catalogue of Microorganisms (GCM) 10K type strain sequencing project: providing services to taxonomists for standard genome sequencing and annotation.</title>
        <authorList>
            <consortium name="The Broad Institute Genomics Platform"/>
            <consortium name="The Broad Institute Genome Sequencing Center for Infectious Disease"/>
            <person name="Wu L."/>
            <person name="Ma J."/>
        </authorList>
    </citation>
    <scope>NUCLEOTIDE SEQUENCE [LARGE SCALE GENOMIC DNA]</scope>
    <source>
        <strain evidence="5">JCM 19134</strain>
    </source>
</reference>
<feature type="compositionally biased region" description="Basic and acidic residues" evidence="2">
    <location>
        <begin position="1"/>
        <end position="13"/>
    </location>
</feature>
<dbReference type="PANTHER" id="PTHR38043:SF1">
    <property type="entry name" value="PROTEIN HEMX"/>
    <property type="match status" value="1"/>
</dbReference>
<keyword evidence="5" id="KW-1185">Reference proteome</keyword>
<dbReference type="RefSeq" id="WP_345424236.1">
    <property type="nucleotide sequence ID" value="NZ_AP031496.1"/>
</dbReference>
<protein>
    <recommendedName>
        <fullName evidence="6">Uroporphyrin-3 C-methyltransferase</fullName>
    </recommendedName>
</protein>
<keyword evidence="3" id="KW-1133">Transmembrane helix</keyword>
<feature type="compositionally biased region" description="Polar residues" evidence="2">
    <location>
        <begin position="14"/>
        <end position="34"/>
    </location>
</feature>
<dbReference type="Proteomes" id="UP001409585">
    <property type="component" value="Unassembled WGS sequence"/>
</dbReference>
<dbReference type="InterPro" id="IPR007470">
    <property type="entry name" value="HemX"/>
</dbReference>
<dbReference type="Pfam" id="PF04375">
    <property type="entry name" value="HemX"/>
    <property type="match status" value="1"/>
</dbReference>
<gene>
    <name evidence="4" type="ORF">GCM10025791_30940</name>
</gene>
<feature type="region of interest" description="Disordered" evidence="2">
    <location>
        <begin position="1"/>
        <end position="78"/>
    </location>
</feature>
<organism evidence="4 5">
    <name type="scientific">Halioxenophilus aromaticivorans</name>
    <dbReference type="NCBI Taxonomy" id="1306992"/>
    <lineage>
        <taxon>Bacteria</taxon>
        <taxon>Pseudomonadati</taxon>
        <taxon>Pseudomonadota</taxon>
        <taxon>Gammaproteobacteria</taxon>
        <taxon>Alteromonadales</taxon>
        <taxon>Alteromonadaceae</taxon>
        <taxon>Halioxenophilus</taxon>
    </lineage>
</organism>
<evidence type="ECO:0000256" key="2">
    <source>
        <dbReference type="SAM" id="MobiDB-lite"/>
    </source>
</evidence>